<reference evidence="2 3" key="1">
    <citation type="submission" date="2021-09" db="EMBL/GenBank/DDBJ databases">
        <title>Lysobacter sp. 13A isolated from the river sediment.</title>
        <authorList>
            <person name="Liu H."/>
            <person name="Li S."/>
            <person name="Mao S."/>
        </authorList>
    </citation>
    <scope>NUCLEOTIDE SEQUENCE [LARGE SCALE GENOMIC DNA]</scope>
    <source>
        <strain evidence="2 3">13A</strain>
    </source>
</reference>
<dbReference type="InterPro" id="IPR014729">
    <property type="entry name" value="Rossmann-like_a/b/a_fold"/>
</dbReference>
<protein>
    <recommendedName>
        <fullName evidence="1">Asparagine synthetase domain-containing protein</fullName>
    </recommendedName>
</protein>
<dbReference type="Pfam" id="PF00733">
    <property type="entry name" value="Asn_synthase"/>
    <property type="match status" value="1"/>
</dbReference>
<name>A0ABS7T3G1_9GAMM</name>
<sequence>MVTIEPYRFGFLLTEAAVQSEAAPVGWTQEDALGLRLCVDAAAGLHRVEQEGRRAVLVGDAHVCHGSRTLDDCLLAIAGGDDRALDLLSGRFALLVQGSDGRRYLYHDAFGSRSIYYRMDGALGVASHPALLAKAFGDALDADTVAFRDSPEYKQRGTSYLPGDLSMYRNIVAMVPNHRLDLASSRSERYWPREAVATTGMEEFLATCDEYFAAQAGYIDGRYRAVLGLTGGVDSRSLIAALRANRAPCRLVTWAGGRLPPEERPPVERMIKHLGEPHQYLEVGRATPMGRDPEVRAATDAATGYSRGPSSLTANMAAVMEPGDVFLRGYGGEILRGFYNRHNLELPERTASELTRIYLTRRVQRPSKAFKRFAVESFEEYIERTQFDCDLQGLDALDVFYWEQRMGVWGATMLCEMDPAVRSMAGFNSRKMYEVAFGLPRDQRIGSELLLELTRRYDPILAGLNPVS</sequence>
<feature type="domain" description="Asparagine synthetase" evidence="1">
    <location>
        <begin position="229"/>
        <end position="379"/>
    </location>
</feature>
<dbReference type="InterPro" id="IPR029055">
    <property type="entry name" value="Ntn_hydrolases_N"/>
</dbReference>
<dbReference type="Proteomes" id="UP001430954">
    <property type="component" value="Unassembled WGS sequence"/>
</dbReference>
<accession>A0ABS7T3G1</accession>
<keyword evidence="3" id="KW-1185">Reference proteome</keyword>
<evidence type="ECO:0000259" key="1">
    <source>
        <dbReference type="Pfam" id="PF00733"/>
    </source>
</evidence>
<evidence type="ECO:0000313" key="3">
    <source>
        <dbReference type="Proteomes" id="UP001430954"/>
    </source>
</evidence>
<dbReference type="RefSeq" id="WP_223674587.1">
    <property type="nucleotide sequence ID" value="NZ_JAINZW010000001.1"/>
</dbReference>
<comment type="caution">
    <text evidence="2">The sequence shown here is derived from an EMBL/GenBank/DDBJ whole genome shotgun (WGS) entry which is preliminary data.</text>
</comment>
<dbReference type="SUPFAM" id="SSF56235">
    <property type="entry name" value="N-terminal nucleophile aminohydrolases (Ntn hydrolases)"/>
    <property type="match status" value="1"/>
</dbReference>
<dbReference type="Gene3D" id="3.40.50.620">
    <property type="entry name" value="HUPs"/>
    <property type="match status" value="1"/>
</dbReference>
<gene>
    <name evidence="2" type="ORF">K6753_02465</name>
</gene>
<evidence type="ECO:0000313" key="2">
    <source>
        <dbReference type="EMBL" id="MBZ4038400.1"/>
    </source>
</evidence>
<organism evidence="2 3">
    <name type="scientific">Novilysobacter selenitireducens</name>
    <dbReference type="NCBI Taxonomy" id="2872639"/>
    <lineage>
        <taxon>Bacteria</taxon>
        <taxon>Pseudomonadati</taxon>
        <taxon>Pseudomonadota</taxon>
        <taxon>Gammaproteobacteria</taxon>
        <taxon>Lysobacterales</taxon>
        <taxon>Lysobacteraceae</taxon>
        <taxon>Novilysobacter</taxon>
    </lineage>
</organism>
<dbReference type="InterPro" id="IPR001962">
    <property type="entry name" value="Asn_synthase"/>
</dbReference>
<proteinExistence type="predicted"/>
<dbReference type="SUPFAM" id="SSF52402">
    <property type="entry name" value="Adenine nucleotide alpha hydrolases-like"/>
    <property type="match status" value="1"/>
</dbReference>
<dbReference type="Gene3D" id="3.60.20.10">
    <property type="entry name" value="Glutamine Phosphoribosylpyrophosphate, subunit 1, domain 1"/>
    <property type="match status" value="1"/>
</dbReference>
<dbReference type="EMBL" id="JAINZW010000001">
    <property type="protein sequence ID" value="MBZ4038400.1"/>
    <property type="molecule type" value="Genomic_DNA"/>
</dbReference>